<evidence type="ECO:0000313" key="1">
    <source>
        <dbReference type="EMBL" id="GAA1955864.1"/>
    </source>
</evidence>
<comment type="caution">
    <text evidence="1">The sequence shown here is derived from an EMBL/GenBank/DDBJ whole genome shotgun (WGS) entry which is preliminary data.</text>
</comment>
<protein>
    <submittedName>
        <fullName evidence="1">Uncharacterized protein</fullName>
    </submittedName>
</protein>
<evidence type="ECO:0000313" key="2">
    <source>
        <dbReference type="Proteomes" id="UP001500571"/>
    </source>
</evidence>
<proteinExistence type="predicted"/>
<keyword evidence="2" id="KW-1185">Reference proteome</keyword>
<accession>A0ABN2QNZ7</accession>
<dbReference type="Proteomes" id="UP001500571">
    <property type="component" value="Unassembled WGS sequence"/>
</dbReference>
<gene>
    <name evidence="1" type="ORF">GCM10009798_13920</name>
</gene>
<name>A0ABN2QNZ7_9ACTN</name>
<organism evidence="1 2">
    <name type="scientific">Nocardioides panacihumi</name>
    <dbReference type="NCBI Taxonomy" id="400774"/>
    <lineage>
        <taxon>Bacteria</taxon>
        <taxon>Bacillati</taxon>
        <taxon>Actinomycetota</taxon>
        <taxon>Actinomycetes</taxon>
        <taxon>Propionibacteriales</taxon>
        <taxon>Nocardioidaceae</taxon>
        <taxon>Nocardioides</taxon>
    </lineage>
</organism>
<dbReference type="EMBL" id="BAAAPB010000001">
    <property type="protein sequence ID" value="GAA1955864.1"/>
    <property type="molecule type" value="Genomic_DNA"/>
</dbReference>
<reference evidence="1 2" key="1">
    <citation type="journal article" date="2019" name="Int. J. Syst. Evol. Microbiol.">
        <title>The Global Catalogue of Microorganisms (GCM) 10K type strain sequencing project: providing services to taxonomists for standard genome sequencing and annotation.</title>
        <authorList>
            <consortium name="The Broad Institute Genomics Platform"/>
            <consortium name="The Broad Institute Genome Sequencing Center for Infectious Disease"/>
            <person name="Wu L."/>
            <person name="Ma J."/>
        </authorList>
    </citation>
    <scope>NUCLEOTIDE SEQUENCE [LARGE SCALE GENOMIC DNA]</scope>
    <source>
        <strain evidence="1 2">JCM 15309</strain>
    </source>
</reference>
<dbReference type="RefSeq" id="WP_344043785.1">
    <property type="nucleotide sequence ID" value="NZ_BAAAPB010000001.1"/>
</dbReference>
<sequence>MNGAPELQINAWLPGTLRAARGAPSPHLDDWTIRERGTLPPHEVLYAKEEPDLKDWRQAGWGVVLPDDDDLDDRQRAEATDAPAAVRDLLDHRDGAPVLRYRPELGSAYFMLCERGQEARKVKTAGGELGPDARQLPHYLLIVASPEQIPWRIQYVLNATHFVGRLDLDDVGLRHYVSALIDGWPGSTASRRTAITWSVDWGEADITWLMRHGLAEKLAAKYREDVDVTNAIHLAQDDATLDKLLAALGRQPGVIVTTSHGATPVDSPPEQVRAALGRPVDQSGDVLGAEMIDRWEPQGAIWYAHACCSAGADATTVYDRVAAPGSEVDRVLQGVAAKAGARTAPLPRQLLGCVSPLRAFVGHVEPTFNWTLRDPVNGQLLTSSLVKTLYNGLYQPQSEPIGYALSRHYEPVGGLWSDWATDRDRINGGDDAELPKALTERLTALDRQSLVILGDPTVAVP</sequence>